<protein>
    <submittedName>
        <fullName evidence="6">Holin</fullName>
    </submittedName>
</protein>
<evidence type="ECO:0000256" key="2">
    <source>
        <dbReference type="ARBA" id="ARBA00022692"/>
    </source>
</evidence>
<reference evidence="6 7" key="1">
    <citation type="submission" date="2018-08" db="EMBL/GenBank/DDBJ databases">
        <title>A genome reference for cultivated species of the human gut microbiota.</title>
        <authorList>
            <person name="Zou Y."/>
            <person name="Xue W."/>
            <person name="Luo G."/>
        </authorList>
    </citation>
    <scope>NUCLEOTIDE SEQUENCE [LARGE SCALE GENOMIC DNA]</scope>
    <source>
        <strain evidence="6 7">AF06-19</strain>
    </source>
</reference>
<evidence type="ECO:0000313" key="7">
    <source>
        <dbReference type="Proteomes" id="UP000283683"/>
    </source>
</evidence>
<dbReference type="NCBIfam" id="TIGR01593">
    <property type="entry name" value="holin_tox_secr"/>
    <property type="match status" value="1"/>
</dbReference>
<sequence>MKEIFIAAKAAATQTPSAAGLSVSAIFTAIAAAFGKIPVILILFMAAVALDYLTGWIKAKYFLKDWNSKTGLQGIIKKLMYFVMIGTAFLIGWGIREMGGSIGINLDFAMLIGWYVTAVMLINEFTSILENLYVIMPEKVPVWLIKTLKVADKQLGDKINDLVCKNQNCDTCELSARCNLKKYTPNKEEK</sequence>
<feature type="transmembrane region" description="Helical" evidence="5">
    <location>
        <begin position="102"/>
        <end position="122"/>
    </location>
</feature>
<evidence type="ECO:0000256" key="4">
    <source>
        <dbReference type="ARBA" id="ARBA00023136"/>
    </source>
</evidence>
<keyword evidence="3 5" id="KW-1133">Transmembrane helix</keyword>
<dbReference type="InterPro" id="IPR006480">
    <property type="entry name" value="Phage_holin_4_1"/>
</dbReference>
<dbReference type="EMBL" id="QSAZ01000019">
    <property type="protein sequence ID" value="RGW85185.1"/>
    <property type="molecule type" value="Genomic_DNA"/>
</dbReference>
<accession>A0A413DH56</accession>
<keyword evidence="2 5" id="KW-0812">Transmembrane</keyword>
<feature type="transmembrane region" description="Helical" evidence="5">
    <location>
        <begin position="79"/>
        <end position="96"/>
    </location>
</feature>
<gene>
    <name evidence="6" type="ORF">DWV45_14770</name>
</gene>
<evidence type="ECO:0000256" key="5">
    <source>
        <dbReference type="SAM" id="Phobius"/>
    </source>
</evidence>
<dbReference type="Pfam" id="PF05105">
    <property type="entry name" value="Phage_holin_4_1"/>
    <property type="match status" value="1"/>
</dbReference>
<name>A0A413DH56_9FIRM</name>
<comment type="subcellular location">
    <subcellularLocation>
        <location evidence="1">Membrane</location>
        <topology evidence="1">Multi-pass membrane protein</topology>
    </subcellularLocation>
</comment>
<organism evidence="6 7">
    <name type="scientific">Agathobacter rectalis</name>
    <dbReference type="NCBI Taxonomy" id="39491"/>
    <lineage>
        <taxon>Bacteria</taxon>
        <taxon>Bacillati</taxon>
        <taxon>Bacillota</taxon>
        <taxon>Clostridia</taxon>
        <taxon>Lachnospirales</taxon>
        <taxon>Lachnospiraceae</taxon>
        <taxon>Agathobacter</taxon>
    </lineage>
</organism>
<dbReference type="Proteomes" id="UP000283683">
    <property type="component" value="Unassembled WGS sequence"/>
</dbReference>
<dbReference type="AlphaFoldDB" id="A0A413DH56"/>
<keyword evidence="4 5" id="KW-0472">Membrane</keyword>
<comment type="caution">
    <text evidence="6">The sequence shown here is derived from an EMBL/GenBank/DDBJ whole genome shotgun (WGS) entry which is preliminary data.</text>
</comment>
<dbReference type="GO" id="GO:0016020">
    <property type="term" value="C:membrane"/>
    <property type="evidence" value="ECO:0007669"/>
    <property type="project" value="UniProtKB-SubCell"/>
</dbReference>
<evidence type="ECO:0000313" key="6">
    <source>
        <dbReference type="EMBL" id="RGW85185.1"/>
    </source>
</evidence>
<evidence type="ECO:0000256" key="3">
    <source>
        <dbReference type="ARBA" id="ARBA00022989"/>
    </source>
</evidence>
<evidence type="ECO:0000256" key="1">
    <source>
        <dbReference type="ARBA" id="ARBA00004141"/>
    </source>
</evidence>
<dbReference type="RefSeq" id="WP_118327322.1">
    <property type="nucleotide sequence ID" value="NZ_JBBNFZ010000039.1"/>
</dbReference>
<proteinExistence type="predicted"/>